<reference evidence="1 2" key="1">
    <citation type="submission" date="2019-04" db="EMBL/GenBank/DDBJ databases">
        <title>An improved genome assembly and genetic linkage map for asparagus bean, Vigna unguiculata ssp. sesquipedialis.</title>
        <authorList>
            <person name="Xia Q."/>
            <person name="Zhang R."/>
            <person name="Dong Y."/>
        </authorList>
    </citation>
    <scope>NUCLEOTIDE SEQUENCE [LARGE SCALE GENOMIC DNA]</scope>
    <source>
        <tissue evidence="1">Leaf</tissue>
    </source>
</reference>
<dbReference type="Proteomes" id="UP000501690">
    <property type="component" value="Linkage Group LG5"/>
</dbReference>
<accession>A0A4D6M2B9</accession>
<proteinExistence type="predicted"/>
<evidence type="ECO:0000313" key="1">
    <source>
        <dbReference type="EMBL" id="QCD94336.1"/>
    </source>
</evidence>
<dbReference type="EMBL" id="CP039349">
    <property type="protein sequence ID" value="QCD94336.1"/>
    <property type="molecule type" value="Genomic_DNA"/>
</dbReference>
<organism evidence="1 2">
    <name type="scientific">Vigna unguiculata</name>
    <name type="common">Cowpea</name>
    <dbReference type="NCBI Taxonomy" id="3917"/>
    <lineage>
        <taxon>Eukaryota</taxon>
        <taxon>Viridiplantae</taxon>
        <taxon>Streptophyta</taxon>
        <taxon>Embryophyta</taxon>
        <taxon>Tracheophyta</taxon>
        <taxon>Spermatophyta</taxon>
        <taxon>Magnoliopsida</taxon>
        <taxon>eudicotyledons</taxon>
        <taxon>Gunneridae</taxon>
        <taxon>Pentapetalae</taxon>
        <taxon>rosids</taxon>
        <taxon>fabids</taxon>
        <taxon>Fabales</taxon>
        <taxon>Fabaceae</taxon>
        <taxon>Papilionoideae</taxon>
        <taxon>50 kb inversion clade</taxon>
        <taxon>NPAAA clade</taxon>
        <taxon>indigoferoid/millettioid clade</taxon>
        <taxon>Phaseoleae</taxon>
        <taxon>Vigna</taxon>
    </lineage>
</organism>
<name>A0A4D6M2B9_VIGUN</name>
<keyword evidence="2" id="KW-1185">Reference proteome</keyword>
<gene>
    <name evidence="1" type="ORF">DEO72_LG5g2419</name>
</gene>
<sequence length="179" mass="20539">MEQWESLDLDEVELQSFMRRCSGNTSLIHGPTRNYQAVIMNRKWATMFIKHHGLVERGDMKNVTPMYTKKVFDKLSFMVCVVKECKGNVLGDLLLTVKMNHTEPVAVNPDVEPIVQQNVEMNVDSNLEHLKKILLQTVEDSSEDEEMTYISIDDRIKSLVDSFKKFKNTQAGQSSKSQP</sequence>
<dbReference type="AlphaFoldDB" id="A0A4D6M2B9"/>
<evidence type="ECO:0000313" key="2">
    <source>
        <dbReference type="Proteomes" id="UP000501690"/>
    </source>
</evidence>
<protein>
    <submittedName>
        <fullName evidence="1">Uncharacterized protein</fullName>
    </submittedName>
</protein>